<evidence type="ECO:0000256" key="4">
    <source>
        <dbReference type="ARBA" id="ARBA00023157"/>
    </source>
</evidence>
<comment type="similarity">
    <text evidence="1">Belongs to the thioredoxin family. DsbA subfamily.</text>
</comment>
<dbReference type="EMBL" id="BMHF01000009">
    <property type="protein sequence ID" value="GGA41367.1"/>
    <property type="molecule type" value="Genomic_DNA"/>
</dbReference>
<feature type="domain" description="Thioredoxin-like fold" evidence="6">
    <location>
        <begin position="28"/>
        <end position="199"/>
    </location>
</feature>
<dbReference type="RefSeq" id="WP_229752685.1">
    <property type="nucleotide sequence ID" value="NZ_BMHF01000009.1"/>
</dbReference>
<dbReference type="InterPro" id="IPR012336">
    <property type="entry name" value="Thioredoxin-like_fold"/>
</dbReference>
<dbReference type="InterPro" id="IPR036249">
    <property type="entry name" value="Thioredoxin-like_sf"/>
</dbReference>
<keyword evidence="4" id="KW-1015">Disulfide bond</keyword>
<protein>
    <submittedName>
        <fullName evidence="7">Disulfide bond formation protein D</fullName>
    </submittedName>
</protein>
<name>A0ABQ1GD06_9BACL</name>
<keyword evidence="3" id="KW-0560">Oxidoreductase</keyword>
<evidence type="ECO:0000313" key="8">
    <source>
        <dbReference type="Proteomes" id="UP000609323"/>
    </source>
</evidence>
<organism evidence="7 8">
    <name type="scientific">Paenibacillus physcomitrellae</name>
    <dbReference type="NCBI Taxonomy" id="1619311"/>
    <lineage>
        <taxon>Bacteria</taxon>
        <taxon>Bacillati</taxon>
        <taxon>Bacillota</taxon>
        <taxon>Bacilli</taxon>
        <taxon>Bacillales</taxon>
        <taxon>Paenibacillaceae</taxon>
        <taxon>Paenibacillus</taxon>
    </lineage>
</organism>
<evidence type="ECO:0000313" key="7">
    <source>
        <dbReference type="EMBL" id="GGA41367.1"/>
    </source>
</evidence>
<dbReference type="SUPFAM" id="SSF52833">
    <property type="entry name" value="Thioredoxin-like"/>
    <property type="match status" value="1"/>
</dbReference>
<dbReference type="Gene3D" id="3.40.30.10">
    <property type="entry name" value="Glutaredoxin"/>
    <property type="match status" value="1"/>
</dbReference>
<dbReference type="PANTHER" id="PTHR13887">
    <property type="entry name" value="GLUTATHIONE S-TRANSFERASE KAPPA"/>
    <property type="match status" value="1"/>
</dbReference>
<reference evidence="8" key="1">
    <citation type="journal article" date="2019" name="Int. J. Syst. Evol. Microbiol.">
        <title>The Global Catalogue of Microorganisms (GCM) 10K type strain sequencing project: providing services to taxonomists for standard genome sequencing and annotation.</title>
        <authorList>
            <consortium name="The Broad Institute Genomics Platform"/>
            <consortium name="The Broad Institute Genome Sequencing Center for Infectious Disease"/>
            <person name="Wu L."/>
            <person name="Ma J."/>
        </authorList>
    </citation>
    <scope>NUCLEOTIDE SEQUENCE [LARGE SCALE GENOMIC DNA]</scope>
    <source>
        <strain evidence="8">CGMCC 1.15044</strain>
    </source>
</reference>
<comment type="caution">
    <text evidence="7">The sequence shown here is derived from an EMBL/GenBank/DDBJ whole genome shotgun (WGS) entry which is preliminary data.</text>
</comment>
<keyword evidence="8" id="KW-1185">Reference proteome</keyword>
<evidence type="ECO:0000256" key="2">
    <source>
        <dbReference type="ARBA" id="ARBA00022729"/>
    </source>
</evidence>
<evidence type="ECO:0000256" key="5">
    <source>
        <dbReference type="ARBA" id="ARBA00023284"/>
    </source>
</evidence>
<evidence type="ECO:0000259" key="6">
    <source>
        <dbReference type="Pfam" id="PF13462"/>
    </source>
</evidence>
<keyword evidence="5" id="KW-0676">Redox-active center</keyword>
<keyword evidence="2" id="KW-0732">Signal</keyword>
<proteinExistence type="inferred from homology"/>
<evidence type="ECO:0000256" key="3">
    <source>
        <dbReference type="ARBA" id="ARBA00023002"/>
    </source>
</evidence>
<dbReference type="Proteomes" id="UP000609323">
    <property type="component" value="Unassembled WGS sequence"/>
</dbReference>
<sequence length="205" mass="22869">MLVAFIAALIFRPDPSSVTADFDYSSMPVLGDPNAPVKIVEYGDYQCPSCRNFNLSIKPDLVKNDIDTGKAAIYFQDLVILDGNGIEDSNRMALAAHSIYHQDKDSFWKFNDAIYREQGEEKTGWATTDVIVNLAKSENLPIDYDKLRSDIENKTYQSEVDASNAKADKLGVQSTPSFFINGKLYNGNYTYNDIHQAIETASKGE</sequence>
<gene>
    <name evidence="7" type="primary">bdbD</name>
    <name evidence="7" type="ORF">GCM10010917_28300</name>
</gene>
<dbReference type="Pfam" id="PF13462">
    <property type="entry name" value="Thioredoxin_4"/>
    <property type="match status" value="1"/>
</dbReference>
<accession>A0ABQ1GD06</accession>
<dbReference type="PANTHER" id="PTHR13887:SF14">
    <property type="entry name" value="DISULFIDE BOND FORMATION PROTEIN D"/>
    <property type="match status" value="1"/>
</dbReference>
<evidence type="ECO:0000256" key="1">
    <source>
        <dbReference type="ARBA" id="ARBA00005791"/>
    </source>
</evidence>